<reference evidence="1" key="1">
    <citation type="submission" date="2019-02" db="EMBL/GenBank/DDBJ databases">
        <authorList>
            <consortium name="Pathogen Informatics"/>
        </authorList>
    </citation>
    <scope>NUCLEOTIDE SEQUENCE</scope>
    <source>
        <strain evidence="1">3012STDY6733949</strain>
    </source>
</reference>
<protein>
    <submittedName>
        <fullName evidence="1">Uncharacterized protein</fullName>
    </submittedName>
</protein>
<dbReference type="AlphaFoldDB" id="A0A449G752"/>
<evidence type="ECO:0000313" key="1">
    <source>
        <dbReference type="EMBL" id="VFA81584.1"/>
    </source>
</evidence>
<dbReference type="EMBL" id="CAACYE010000005">
    <property type="protein sequence ID" value="VFA81584.1"/>
    <property type="molecule type" value="Genomic_DNA"/>
</dbReference>
<accession>A0A449G752</accession>
<dbReference type="RefSeq" id="WP_137354331.1">
    <property type="nucleotide sequence ID" value="NZ_CAACYE020000001.1"/>
</dbReference>
<organism evidence="1">
    <name type="scientific">Nocardia farcinica</name>
    <dbReference type="NCBI Taxonomy" id="37329"/>
    <lineage>
        <taxon>Bacteria</taxon>
        <taxon>Bacillati</taxon>
        <taxon>Actinomycetota</taxon>
        <taxon>Actinomycetes</taxon>
        <taxon>Mycobacteriales</taxon>
        <taxon>Nocardiaceae</taxon>
        <taxon>Nocardia</taxon>
    </lineage>
</organism>
<gene>
    <name evidence="1" type="ORF">NCTC1935_00177</name>
</gene>
<name>A0A449G752_NOCFR</name>
<proteinExistence type="predicted"/>
<sequence>MSDTVERALAEMRAGRRVLVLTMTEPGARAMHDRAAALLTDGERARRSGLSVTSAADRGRLMFATIRTAPARFRGNELDSVYVDHDELRRAAAPAMMTSAVPSFICS</sequence>